<feature type="domain" description="RNA polymerase sigma-70 region 2" evidence="5">
    <location>
        <begin position="30"/>
        <end position="97"/>
    </location>
</feature>
<dbReference type="Pfam" id="PF08281">
    <property type="entry name" value="Sigma70_r4_2"/>
    <property type="match status" value="1"/>
</dbReference>
<dbReference type="Gene3D" id="1.10.1740.10">
    <property type="match status" value="1"/>
</dbReference>
<dbReference type="InterPro" id="IPR013249">
    <property type="entry name" value="RNA_pol_sigma70_r4_t2"/>
</dbReference>
<keyword evidence="8" id="KW-1185">Reference proteome</keyword>
<keyword evidence="4" id="KW-0804">Transcription</keyword>
<dbReference type="Proteomes" id="UP001566204">
    <property type="component" value="Unassembled WGS sequence"/>
</dbReference>
<gene>
    <name evidence="7" type="ORF">ABTW24_03700</name>
</gene>
<evidence type="ECO:0000313" key="7">
    <source>
        <dbReference type="EMBL" id="MEZ0450692.1"/>
    </source>
</evidence>
<evidence type="ECO:0000256" key="1">
    <source>
        <dbReference type="ARBA" id="ARBA00010641"/>
    </source>
</evidence>
<evidence type="ECO:0000256" key="2">
    <source>
        <dbReference type="ARBA" id="ARBA00023015"/>
    </source>
</evidence>
<dbReference type="PANTHER" id="PTHR43133:SF46">
    <property type="entry name" value="RNA POLYMERASE SIGMA-70 FACTOR ECF SUBFAMILY"/>
    <property type="match status" value="1"/>
</dbReference>
<proteinExistence type="inferred from homology"/>
<dbReference type="InterPro" id="IPR007627">
    <property type="entry name" value="RNA_pol_sigma70_r2"/>
</dbReference>
<dbReference type="InterPro" id="IPR039425">
    <property type="entry name" value="RNA_pol_sigma-70-like"/>
</dbReference>
<dbReference type="InterPro" id="IPR036388">
    <property type="entry name" value="WH-like_DNA-bd_sf"/>
</dbReference>
<dbReference type="Pfam" id="PF04542">
    <property type="entry name" value="Sigma70_r2"/>
    <property type="match status" value="1"/>
</dbReference>
<name>A0ABV4H9I1_9SPHI</name>
<dbReference type="InterPro" id="IPR013325">
    <property type="entry name" value="RNA_pol_sigma_r2"/>
</dbReference>
<dbReference type="SUPFAM" id="SSF88659">
    <property type="entry name" value="Sigma3 and sigma4 domains of RNA polymerase sigma factors"/>
    <property type="match status" value="1"/>
</dbReference>
<dbReference type="RefSeq" id="WP_324758207.1">
    <property type="nucleotide sequence ID" value="NZ_CP141191.1"/>
</dbReference>
<evidence type="ECO:0000256" key="3">
    <source>
        <dbReference type="ARBA" id="ARBA00023082"/>
    </source>
</evidence>
<dbReference type="InterPro" id="IPR014284">
    <property type="entry name" value="RNA_pol_sigma-70_dom"/>
</dbReference>
<feature type="domain" description="RNA polymerase sigma factor 70 region 4 type 2" evidence="6">
    <location>
        <begin position="128"/>
        <end position="178"/>
    </location>
</feature>
<comment type="caution">
    <text evidence="7">The sequence shown here is derived from an EMBL/GenBank/DDBJ whole genome shotgun (WGS) entry which is preliminary data.</text>
</comment>
<keyword evidence="3" id="KW-0731">Sigma factor</keyword>
<sequence length="203" mass="23785">MDSCQSYDDFSDLALVDLLVERDDIAFAVIYERYWGMLFAHAFKMLQEEEASKDVVQDVFINLWNVPADQLTLISSLKNYLFVATRNRILNLIRNQKVRRDYIGLFSLYIDEHADTTIELLEEKELMQQLDEVISTFPPRMKEIFQLSREHFRSHREIAQQLGISEATVSRQISNALSILRSKLPLNEGHIIALLYLQQFLKK</sequence>
<dbReference type="EMBL" id="JBEOQB010000001">
    <property type="protein sequence ID" value="MEZ0450692.1"/>
    <property type="molecule type" value="Genomic_DNA"/>
</dbReference>
<dbReference type="InterPro" id="IPR014327">
    <property type="entry name" value="RNA_pol_sigma70_bacteroid"/>
</dbReference>
<comment type="similarity">
    <text evidence="1">Belongs to the sigma-70 factor family. ECF subfamily.</text>
</comment>
<evidence type="ECO:0000259" key="5">
    <source>
        <dbReference type="Pfam" id="PF04542"/>
    </source>
</evidence>
<accession>A0ABV4H9I1</accession>
<evidence type="ECO:0000256" key="4">
    <source>
        <dbReference type="ARBA" id="ARBA00023163"/>
    </source>
</evidence>
<dbReference type="Gene3D" id="1.10.10.10">
    <property type="entry name" value="Winged helix-like DNA-binding domain superfamily/Winged helix DNA-binding domain"/>
    <property type="match status" value="1"/>
</dbReference>
<dbReference type="NCBIfam" id="TIGR02937">
    <property type="entry name" value="sigma70-ECF"/>
    <property type="match status" value="1"/>
</dbReference>
<reference evidence="7 8" key="1">
    <citation type="submission" date="2024-06" db="EMBL/GenBank/DDBJ databases">
        <title>Soil Sphingobacterium thalpophilum.</title>
        <authorList>
            <person name="Yang J."/>
            <person name="Li J."/>
        </authorList>
    </citation>
    <scope>NUCLEOTIDE SEQUENCE [LARGE SCALE GENOMIC DNA]</scope>
    <source>
        <strain evidence="7 8">22g91tb</strain>
    </source>
</reference>
<dbReference type="PANTHER" id="PTHR43133">
    <property type="entry name" value="RNA POLYMERASE ECF-TYPE SIGMA FACTO"/>
    <property type="match status" value="1"/>
</dbReference>
<dbReference type="CDD" id="cd06171">
    <property type="entry name" value="Sigma70_r4"/>
    <property type="match status" value="1"/>
</dbReference>
<dbReference type="SUPFAM" id="SSF88946">
    <property type="entry name" value="Sigma2 domain of RNA polymerase sigma factors"/>
    <property type="match status" value="1"/>
</dbReference>
<keyword evidence="2" id="KW-0805">Transcription regulation</keyword>
<evidence type="ECO:0000313" key="8">
    <source>
        <dbReference type="Proteomes" id="UP001566204"/>
    </source>
</evidence>
<dbReference type="NCBIfam" id="TIGR02985">
    <property type="entry name" value="Sig70_bacteroi1"/>
    <property type="match status" value="1"/>
</dbReference>
<organism evidence="7 8">
    <name type="scientific">Sphingobacterium thalpophilum</name>
    <dbReference type="NCBI Taxonomy" id="259"/>
    <lineage>
        <taxon>Bacteria</taxon>
        <taxon>Pseudomonadati</taxon>
        <taxon>Bacteroidota</taxon>
        <taxon>Sphingobacteriia</taxon>
        <taxon>Sphingobacteriales</taxon>
        <taxon>Sphingobacteriaceae</taxon>
        <taxon>Sphingobacterium</taxon>
    </lineage>
</organism>
<dbReference type="InterPro" id="IPR013324">
    <property type="entry name" value="RNA_pol_sigma_r3/r4-like"/>
</dbReference>
<protein>
    <submittedName>
        <fullName evidence="7">RNA polymerase sigma-70 factor</fullName>
    </submittedName>
</protein>
<evidence type="ECO:0000259" key="6">
    <source>
        <dbReference type="Pfam" id="PF08281"/>
    </source>
</evidence>